<evidence type="ECO:0000313" key="2">
    <source>
        <dbReference type="Proteomes" id="UP001223072"/>
    </source>
</evidence>
<reference evidence="1 2" key="1">
    <citation type="submission" date="2023-07" db="EMBL/GenBank/DDBJ databases">
        <title>Comparative genomics of wheat-associated soil bacteria to identify genetic determinants of phenazine resistance.</title>
        <authorList>
            <person name="Mouncey N."/>
        </authorList>
    </citation>
    <scope>NUCLEOTIDE SEQUENCE [LARGE SCALE GENOMIC DNA]</scope>
    <source>
        <strain evidence="1 2">W2I16</strain>
    </source>
</reference>
<proteinExistence type="predicted"/>
<protein>
    <submittedName>
        <fullName evidence="1">Uncharacterized protein</fullName>
    </submittedName>
</protein>
<sequence length="62" mass="6284">MAERACSPVAARSSSVSALPSALAARAVNTPTSTALSSSLETVKLWPRPLILVMSSGETVVG</sequence>
<comment type="caution">
    <text evidence="1">The sequence shown here is derived from an EMBL/GenBank/DDBJ whole genome shotgun (WGS) entry which is preliminary data.</text>
</comment>
<gene>
    <name evidence="1" type="ORF">QFZ49_007233</name>
</gene>
<name>A0ABU0RZV3_9ACTN</name>
<evidence type="ECO:0000313" key="1">
    <source>
        <dbReference type="EMBL" id="MDQ0937258.1"/>
    </source>
</evidence>
<accession>A0ABU0RZV3</accession>
<keyword evidence="2" id="KW-1185">Reference proteome</keyword>
<organism evidence="1 2">
    <name type="scientific">Streptomyces turgidiscabies</name>
    <dbReference type="NCBI Taxonomy" id="85558"/>
    <lineage>
        <taxon>Bacteria</taxon>
        <taxon>Bacillati</taxon>
        <taxon>Actinomycetota</taxon>
        <taxon>Actinomycetes</taxon>
        <taxon>Kitasatosporales</taxon>
        <taxon>Streptomycetaceae</taxon>
        <taxon>Streptomyces</taxon>
    </lineage>
</organism>
<dbReference type="Proteomes" id="UP001223072">
    <property type="component" value="Unassembled WGS sequence"/>
</dbReference>
<dbReference type="EMBL" id="JAUSZS010000008">
    <property type="protein sequence ID" value="MDQ0937258.1"/>
    <property type="molecule type" value="Genomic_DNA"/>
</dbReference>